<dbReference type="InterPro" id="IPR040446">
    <property type="entry name" value="RRP7"/>
</dbReference>
<feature type="compositionally biased region" description="Basic and acidic residues" evidence="2">
    <location>
        <begin position="45"/>
        <end position="54"/>
    </location>
</feature>
<dbReference type="GO" id="GO:0006364">
    <property type="term" value="P:rRNA processing"/>
    <property type="evidence" value="ECO:0007669"/>
    <property type="project" value="TreeGrafter"/>
</dbReference>
<dbReference type="PANTHER" id="PTHR13191">
    <property type="entry name" value="RIBOSOMAL RNA PROCESSING PROTEIN 7-RELATED"/>
    <property type="match status" value="1"/>
</dbReference>
<dbReference type="AlphaFoldDB" id="A0A9P0LSW3"/>
<dbReference type="Proteomes" id="UP001152888">
    <property type="component" value="Unassembled WGS sequence"/>
</dbReference>
<dbReference type="CDD" id="cd12951">
    <property type="entry name" value="RRP7_Rrp7A"/>
    <property type="match status" value="1"/>
</dbReference>
<dbReference type="GO" id="GO:0032545">
    <property type="term" value="C:CURI complex"/>
    <property type="evidence" value="ECO:0007669"/>
    <property type="project" value="TreeGrafter"/>
</dbReference>
<evidence type="ECO:0000313" key="4">
    <source>
        <dbReference type="EMBL" id="CAH2000298.1"/>
    </source>
</evidence>
<feature type="domain" description="Ribosomal RNA-processing protein 7 C-terminal" evidence="3">
    <location>
        <begin position="21"/>
        <end position="137"/>
    </location>
</feature>
<dbReference type="InterPro" id="IPR024326">
    <property type="entry name" value="RRP7_C"/>
</dbReference>
<proteinExistence type="inferred from homology"/>
<accession>A0A9P0LSW3</accession>
<sequence length="138" mass="16358">MSSHDKPLKIGLTNWIEEYNNSICNSDELLNRIQTFITSYEQVEKDEEKQSKEEVTDEEGWTLVTRGGRRPGLSRKERLEAKLNEKTAKSSKKKELKNFYTFQIRESQMKHIATLRKNFEEAKKKVNLMKQSRRFKPC</sequence>
<keyword evidence="5" id="KW-1185">Reference proteome</keyword>
<gene>
    <name evidence="4" type="ORF">ACAOBT_LOCUS25472</name>
</gene>
<dbReference type="Gene3D" id="6.10.250.1770">
    <property type="match status" value="1"/>
</dbReference>
<evidence type="ECO:0000259" key="3">
    <source>
        <dbReference type="Pfam" id="PF12923"/>
    </source>
</evidence>
<dbReference type="OrthoDB" id="5390at2759"/>
<dbReference type="Pfam" id="PF12923">
    <property type="entry name" value="RRP7"/>
    <property type="match status" value="1"/>
</dbReference>
<comment type="caution">
    <text evidence="4">The sequence shown here is derived from an EMBL/GenBank/DDBJ whole genome shotgun (WGS) entry which is preliminary data.</text>
</comment>
<evidence type="ECO:0000313" key="5">
    <source>
        <dbReference type="Proteomes" id="UP001152888"/>
    </source>
</evidence>
<comment type="similarity">
    <text evidence="1">Belongs to the RRP7 family.</text>
</comment>
<evidence type="ECO:0000256" key="1">
    <source>
        <dbReference type="ARBA" id="ARBA00006110"/>
    </source>
</evidence>
<dbReference type="GO" id="GO:0000028">
    <property type="term" value="P:ribosomal small subunit assembly"/>
    <property type="evidence" value="ECO:0007669"/>
    <property type="project" value="TreeGrafter"/>
</dbReference>
<protein>
    <recommendedName>
        <fullName evidence="3">Ribosomal RNA-processing protein 7 C-terminal domain-containing protein</fullName>
    </recommendedName>
</protein>
<dbReference type="GO" id="GO:0034456">
    <property type="term" value="C:UTP-C complex"/>
    <property type="evidence" value="ECO:0007669"/>
    <property type="project" value="TreeGrafter"/>
</dbReference>
<evidence type="ECO:0000256" key="2">
    <source>
        <dbReference type="SAM" id="MobiDB-lite"/>
    </source>
</evidence>
<dbReference type="PANTHER" id="PTHR13191:SF0">
    <property type="entry name" value="RIBOSOMAL RNA-PROCESSING PROTEIN 7 HOMOLOG A-RELATED"/>
    <property type="match status" value="1"/>
</dbReference>
<organism evidence="4 5">
    <name type="scientific">Acanthoscelides obtectus</name>
    <name type="common">Bean weevil</name>
    <name type="synonym">Bruchus obtectus</name>
    <dbReference type="NCBI Taxonomy" id="200917"/>
    <lineage>
        <taxon>Eukaryota</taxon>
        <taxon>Metazoa</taxon>
        <taxon>Ecdysozoa</taxon>
        <taxon>Arthropoda</taxon>
        <taxon>Hexapoda</taxon>
        <taxon>Insecta</taxon>
        <taxon>Pterygota</taxon>
        <taxon>Neoptera</taxon>
        <taxon>Endopterygota</taxon>
        <taxon>Coleoptera</taxon>
        <taxon>Polyphaga</taxon>
        <taxon>Cucujiformia</taxon>
        <taxon>Chrysomeloidea</taxon>
        <taxon>Chrysomelidae</taxon>
        <taxon>Bruchinae</taxon>
        <taxon>Bruchini</taxon>
        <taxon>Acanthoscelides</taxon>
    </lineage>
</organism>
<reference evidence="4" key="1">
    <citation type="submission" date="2022-03" db="EMBL/GenBank/DDBJ databases">
        <authorList>
            <person name="Sayadi A."/>
        </authorList>
    </citation>
    <scope>NUCLEOTIDE SEQUENCE</scope>
</reference>
<name>A0A9P0LSW3_ACAOB</name>
<feature type="region of interest" description="Disordered" evidence="2">
    <location>
        <begin position="45"/>
        <end position="77"/>
    </location>
</feature>
<dbReference type="EMBL" id="CAKOFQ010007400">
    <property type="protein sequence ID" value="CAH2000298.1"/>
    <property type="molecule type" value="Genomic_DNA"/>
</dbReference>